<evidence type="ECO:0000313" key="1">
    <source>
        <dbReference type="EMBL" id="PQP18007.1"/>
    </source>
</evidence>
<organism evidence="1 2">
    <name type="scientific">Burkholderia cepacia</name>
    <name type="common">Pseudomonas cepacia</name>
    <dbReference type="NCBI Taxonomy" id="292"/>
    <lineage>
        <taxon>Bacteria</taxon>
        <taxon>Pseudomonadati</taxon>
        <taxon>Pseudomonadota</taxon>
        <taxon>Betaproteobacteria</taxon>
        <taxon>Burkholderiales</taxon>
        <taxon>Burkholderiaceae</taxon>
        <taxon>Burkholderia</taxon>
        <taxon>Burkholderia cepacia complex</taxon>
    </lineage>
</organism>
<dbReference type="Proteomes" id="UP000238206">
    <property type="component" value="Unassembled WGS sequence"/>
</dbReference>
<sequence>MIESGGGAVYEAIVRRKSRAAIWREIGREIGRGRVPGRPSGRNLGLPAARIPKSRNGLRIILSADDTNPL</sequence>
<gene>
    <name evidence="1" type="ORF">C5615_14395</name>
</gene>
<comment type="caution">
    <text evidence="1">The sequence shown here is derived from an EMBL/GenBank/DDBJ whole genome shotgun (WGS) entry which is preliminary data.</text>
</comment>
<name>A0A2S8ITB4_BURCE</name>
<dbReference type="EMBL" id="PUIQ01000016">
    <property type="protein sequence ID" value="PQP18007.1"/>
    <property type="molecule type" value="Genomic_DNA"/>
</dbReference>
<accession>A0A2S8ITB4</accession>
<dbReference type="AlphaFoldDB" id="A0A2S8ITB4"/>
<protein>
    <submittedName>
        <fullName evidence="1">Uncharacterized protein</fullName>
    </submittedName>
</protein>
<reference evidence="1 2" key="1">
    <citation type="submission" date="2018-02" db="EMBL/GenBank/DDBJ databases">
        <title>Draft genome sequencing of Burkholderia cepacia Y14-15.</title>
        <authorList>
            <person name="Zheng B.-X."/>
        </authorList>
    </citation>
    <scope>NUCLEOTIDE SEQUENCE [LARGE SCALE GENOMIC DNA]</scope>
    <source>
        <strain evidence="1 2">Y14-15</strain>
    </source>
</reference>
<proteinExistence type="predicted"/>
<evidence type="ECO:0000313" key="2">
    <source>
        <dbReference type="Proteomes" id="UP000238206"/>
    </source>
</evidence>